<proteinExistence type="predicted"/>
<dbReference type="Proteomes" id="UP000663888">
    <property type="component" value="Unassembled WGS sequence"/>
</dbReference>
<evidence type="ECO:0000313" key="2">
    <source>
        <dbReference type="EMBL" id="CAE6474113.1"/>
    </source>
</evidence>
<evidence type="ECO:0000313" key="3">
    <source>
        <dbReference type="Proteomes" id="UP000663888"/>
    </source>
</evidence>
<dbReference type="AlphaFoldDB" id="A0A8H3C8L8"/>
<dbReference type="Proteomes" id="UP000663861">
    <property type="component" value="Unassembled WGS sequence"/>
</dbReference>
<comment type="caution">
    <text evidence="2">The sequence shown here is derived from an EMBL/GenBank/DDBJ whole genome shotgun (WGS) entry which is preliminary data.</text>
</comment>
<evidence type="ECO:0000313" key="1">
    <source>
        <dbReference type="EMBL" id="CAE6472137.1"/>
    </source>
</evidence>
<reference evidence="2" key="1">
    <citation type="submission" date="2021-01" db="EMBL/GenBank/DDBJ databases">
        <authorList>
            <person name="Kaushik A."/>
        </authorList>
    </citation>
    <scope>NUCLEOTIDE SEQUENCE</scope>
    <source>
        <strain evidence="2">AG4-R118</strain>
        <strain evidence="1">AG4-RS23</strain>
    </source>
</reference>
<dbReference type="EMBL" id="CAJMWX010001205">
    <property type="protein sequence ID" value="CAE6474113.1"/>
    <property type="molecule type" value="Genomic_DNA"/>
</dbReference>
<name>A0A8H3C8L8_9AGAM</name>
<gene>
    <name evidence="2" type="ORF">RDB_LOCUS113000</name>
    <name evidence="1" type="ORF">RDB_LOCUS84312</name>
</gene>
<accession>A0A8H3C8L8</accession>
<protein>
    <submittedName>
        <fullName evidence="2">Uncharacterized protein</fullName>
    </submittedName>
</protein>
<organism evidence="2 3">
    <name type="scientific">Rhizoctonia solani</name>
    <dbReference type="NCBI Taxonomy" id="456999"/>
    <lineage>
        <taxon>Eukaryota</taxon>
        <taxon>Fungi</taxon>
        <taxon>Dikarya</taxon>
        <taxon>Basidiomycota</taxon>
        <taxon>Agaricomycotina</taxon>
        <taxon>Agaricomycetes</taxon>
        <taxon>Cantharellales</taxon>
        <taxon>Ceratobasidiaceae</taxon>
        <taxon>Rhizoctonia</taxon>
    </lineage>
</organism>
<sequence>MALSTVKYLVADPDHGKYGTLICQTINTPYSNPDKYYLYEIVEIFLKDIFYRPIENDSEVTNDTNEDMQVETKVDFAVKTPDGGEWGSRDQLATKVQTCDFTLGGELKALWDHAEMKVSPDSVKSTVKPGETLYRYRAVHRLEVRTWWIVDMYNTRSVFTTPEGTTLAGNTEIVVVKGALATTTRLTHISGLYIEPIAKRWDDSLEAKQPRKSHGDVPEDLKQQVNFHHKKAIGKLGK</sequence>
<dbReference type="EMBL" id="CAJMWY010001644">
    <property type="protein sequence ID" value="CAE6472137.1"/>
    <property type="molecule type" value="Genomic_DNA"/>
</dbReference>